<dbReference type="PANTHER" id="PTHR32322">
    <property type="entry name" value="INNER MEMBRANE TRANSPORTER"/>
    <property type="match status" value="1"/>
</dbReference>
<sequence>MDKLLDPGIRVPLTLLFVPFIGLRLTPDVRLLPLAIFGTGVFIVFTLYSKNLSIGPVSVVQSMLRLTNLLIFFLAVLFLHERITTVKIVSAMVMLMGVILVSFDVGLLLKKRIQTLTRAVPTILVQIVLQAVSVLFLGYGIREFGGFSANVGGRLFTVPLYLLFSMTRQRTKPSITLSSWKLILLITVIDVIAYILYTFAVQLHELSFASMIQSTMPVFTAIFGALFFGERLAPVQKLGIAVAVLGTMGLASGR</sequence>
<feature type="transmembrane region" description="Helical" evidence="6">
    <location>
        <begin position="86"/>
        <end position="109"/>
    </location>
</feature>
<protein>
    <recommendedName>
        <fullName evidence="7">EamA domain-containing protein</fullName>
    </recommendedName>
</protein>
<evidence type="ECO:0000313" key="9">
    <source>
        <dbReference type="Proteomes" id="UP000034739"/>
    </source>
</evidence>
<proteinExistence type="inferred from homology"/>
<evidence type="ECO:0000256" key="4">
    <source>
        <dbReference type="ARBA" id="ARBA00022989"/>
    </source>
</evidence>
<feature type="domain" description="EamA" evidence="7">
    <location>
        <begin position="17"/>
        <end position="102"/>
    </location>
</feature>
<keyword evidence="5 6" id="KW-0472">Membrane</keyword>
<organism evidence="8 9">
    <name type="scientific">Candidatus Gottesmanbacteria bacterium GW2011_GWA2_47_9</name>
    <dbReference type="NCBI Taxonomy" id="1618445"/>
    <lineage>
        <taxon>Bacteria</taxon>
        <taxon>Candidatus Gottesmaniibacteriota</taxon>
    </lineage>
</organism>
<comment type="caution">
    <text evidence="8">The sequence shown here is derived from an EMBL/GenBank/DDBJ whole genome shotgun (WGS) entry which is preliminary data.</text>
</comment>
<reference evidence="8 9" key="1">
    <citation type="journal article" date="2015" name="Nature">
        <title>rRNA introns, odd ribosomes, and small enigmatic genomes across a large radiation of phyla.</title>
        <authorList>
            <person name="Brown C.T."/>
            <person name="Hug L.A."/>
            <person name="Thomas B.C."/>
            <person name="Sharon I."/>
            <person name="Castelle C.J."/>
            <person name="Singh A."/>
            <person name="Wilkins M.J."/>
            <person name="Williams K.H."/>
            <person name="Banfield J.F."/>
        </authorList>
    </citation>
    <scope>NUCLEOTIDE SEQUENCE [LARGE SCALE GENOMIC DNA]</scope>
</reference>
<dbReference type="Pfam" id="PF00892">
    <property type="entry name" value="EamA"/>
    <property type="match status" value="2"/>
</dbReference>
<feature type="transmembrane region" description="Helical" evidence="6">
    <location>
        <begin position="31"/>
        <end position="50"/>
    </location>
</feature>
<dbReference type="InterPro" id="IPR050638">
    <property type="entry name" value="AA-Vitamin_Transporters"/>
</dbReference>
<feature type="domain" description="EamA" evidence="7">
    <location>
        <begin position="122"/>
        <end position="250"/>
    </location>
</feature>
<keyword evidence="4 6" id="KW-1133">Transmembrane helix</keyword>
<dbReference type="GO" id="GO:0016020">
    <property type="term" value="C:membrane"/>
    <property type="evidence" value="ECO:0007669"/>
    <property type="project" value="UniProtKB-SubCell"/>
</dbReference>
<dbReference type="AlphaFoldDB" id="A0A0G1U2G1"/>
<dbReference type="Gene3D" id="1.10.3730.20">
    <property type="match status" value="2"/>
</dbReference>
<evidence type="ECO:0000256" key="1">
    <source>
        <dbReference type="ARBA" id="ARBA00004141"/>
    </source>
</evidence>
<gene>
    <name evidence="8" type="ORF">UY16_C0011G0024</name>
</gene>
<dbReference type="InterPro" id="IPR000620">
    <property type="entry name" value="EamA_dom"/>
</dbReference>
<accession>A0A0G1U2G1</accession>
<comment type="subcellular location">
    <subcellularLocation>
        <location evidence="1">Membrane</location>
        <topology evidence="1">Multi-pass membrane protein</topology>
    </subcellularLocation>
</comment>
<keyword evidence="3 6" id="KW-0812">Transmembrane</keyword>
<feature type="transmembrane region" description="Helical" evidence="6">
    <location>
        <begin position="121"/>
        <end position="141"/>
    </location>
</feature>
<name>A0A0G1U2G1_9BACT</name>
<evidence type="ECO:0000256" key="6">
    <source>
        <dbReference type="SAM" id="Phobius"/>
    </source>
</evidence>
<dbReference type="PANTHER" id="PTHR32322:SF2">
    <property type="entry name" value="EAMA DOMAIN-CONTAINING PROTEIN"/>
    <property type="match status" value="1"/>
</dbReference>
<evidence type="ECO:0000313" key="8">
    <source>
        <dbReference type="EMBL" id="KKU88231.1"/>
    </source>
</evidence>
<feature type="transmembrane region" description="Helical" evidence="6">
    <location>
        <begin position="206"/>
        <end position="228"/>
    </location>
</feature>
<feature type="transmembrane region" description="Helical" evidence="6">
    <location>
        <begin position="179"/>
        <end position="200"/>
    </location>
</feature>
<dbReference type="Proteomes" id="UP000034739">
    <property type="component" value="Unassembled WGS sequence"/>
</dbReference>
<evidence type="ECO:0000256" key="5">
    <source>
        <dbReference type="ARBA" id="ARBA00023136"/>
    </source>
</evidence>
<evidence type="ECO:0000259" key="7">
    <source>
        <dbReference type="Pfam" id="PF00892"/>
    </source>
</evidence>
<dbReference type="EMBL" id="LCOY01000011">
    <property type="protein sequence ID" value="KKU88231.1"/>
    <property type="molecule type" value="Genomic_DNA"/>
</dbReference>
<evidence type="ECO:0000256" key="3">
    <source>
        <dbReference type="ARBA" id="ARBA00022692"/>
    </source>
</evidence>
<evidence type="ECO:0000256" key="2">
    <source>
        <dbReference type="ARBA" id="ARBA00007362"/>
    </source>
</evidence>
<dbReference type="InterPro" id="IPR037185">
    <property type="entry name" value="EmrE-like"/>
</dbReference>
<comment type="similarity">
    <text evidence="2">Belongs to the EamA transporter family.</text>
</comment>
<dbReference type="SUPFAM" id="SSF103481">
    <property type="entry name" value="Multidrug resistance efflux transporter EmrE"/>
    <property type="match status" value="2"/>
</dbReference>
<feature type="transmembrane region" description="Helical" evidence="6">
    <location>
        <begin position="62"/>
        <end position="80"/>
    </location>
</feature>